<name>A0ACA9PV37_9GLOM</name>
<proteinExistence type="predicted"/>
<organism evidence="1 2">
    <name type="scientific">Dentiscutata heterogama</name>
    <dbReference type="NCBI Taxonomy" id="1316150"/>
    <lineage>
        <taxon>Eukaryota</taxon>
        <taxon>Fungi</taxon>
        <taxon>Fungi incertae sedis</taxon>
        <taxon>Mucoromycota</taxon>
        <taxon>Glomeromycotina</taxon>
        <taxon>Glomeromycetes</taxon>
        <taxon>Diversisporales</taxon>
        <taxon>Gigasporaceae</taxon>
        <taxon>Dentiscutata</taxon>
    </lineage>
</organism>
<accession>A0ACA9PV37</accession>
<dbReference type="EMBL" id="CAJVPU010033832">
    <property type="protein sequence ID" value="CAG8723490.1"/>
    <property type="molecule type" value="Genomic_DNA"/>
</dbReference>
<dbReference type="Proteomes" id="UP000789702">
    <property type="component" value="Unassembled WGS sequence"/>
</dbReference>
<sequence length="113" mass="12677">MAGDDDLGTEETPPDFTTLFQQFLQSQHQLNQYFAATAQQQQERQAGAEYRIPGIGNDSSKGLTVQLPIFSGKDGENVLTWLLQVDLLFKARKVEDMERLQYVITGLKDAALQ</sequence>
<gene>
    <name evidence="1" type="ORF">DHETER_LOCUS12970</name>
</gene>
<evidence type="ECO:0000313" key="2">
    <source>
        <dbReference type="Proteomes" id="UP000789702"/>
    </source>
</evidence>
<evidence type="ECO:0000313" key="1">
    <source>
        <dbReference type="EMBL" id="CAG8723490.1"/>
    </source>
</evidence>
<feature type="non-terminal residue" evidence="1">
    <location>
        <position position="113"/>
    </location>
</feature>
<protein>
    <submittedName>
        <fullName evidence="1">12503_t:CDS:1</fullName>
    </submittedName>
</protein>
<reference evidence="1" key="1">
    <citation type="submission" date="2021-06" db="EMBL/GenBank/DDBJ databases">
        <authorList>
            <person name="Kallberg Y."/>
            <person name="Tangrot J."/>
            <person name="Rosling A."/>
        </authorList>
    </citation>
    <scope>NUCLEOTIDE SEQUENCE</scope>
    <source>
        <strain evidence="1">IL203A</strain>
    </source>
</reference>
<keyword evidence="2" id="KW-1185">Reference proteome</keyword>
<comment type="caution">
    <text evidence="1">The sequence shown here is derived from an EMBL/GenBank/DDBJ whole genome shotgun (WGS) entry which is preliminary data.</text>
</comment>